<dbReference type="CDD" id="cd16443">
    <property type="entry name" value="LplA"/>
    <property type="match status" value="1"/>
</dbReference>
<dbReference type="RefSeq" id="WP_307205601.1">
    <property type="nucleotide sequence ID" value="NZ_JAUSSU010000007.1"/>
</dbReference>
<dbReference type="InterPro" id="IPR045864">
    <property type="entry name" value="aa-tRNA-synth_II/BPL/LPL"/>
</dbReference>
<keyword evidence="2" id="KW-0808">Transferase</keyword>
<dbReference type="Proteomes" id="UP001229346">
    <property type="component" value="Unassembled WGS sequence"/>
</dbReference>
<dbReference type="InterPro" id="IPR004143">
    <property type="entry name" value="BPL_LPL_catalytic"/>
</dbReference>
<keyword evidence="3" id="KW-1185">Reference proteome</keyword>
<name>A0ABT9U4V8_PAEHA</name>
<dbReference type="SUPFAM" id="SSF55681">
    <property type="entry name" value="Class II aaRS and biotin synthetases"/>
    <property type="match status" value="1"/>
</dbReference>
<gene>
    <name evidence="2" type="ORF">J2T15_003737</name>
</gene>
<comment type="caution">
    <text evidence="2">The sequence shown here is derived from an EMBL/GenBank/DDBJ whole genome shotgun (WGS) entry which is preliminary data.</text>
</comment>
<dbReference type="EC" id="2.3.1.204" evidence="2"/>
<protein>
    <submittedName>
        <fullName evidence="2">Octanoyl-[GcvH]:protein N-octanoyltransferase</fullName>
        <ecNumber evidence="2">2.3.1.204</ecNumber>
    </submittedName>
</protein>
<reference evidence="2 3" key="1">
    <citation type="submission" date="2023-07" db="EMBL/GenBank/DDBJ databases">
        <title>Sorghum-associated microbial communities from plants grown in Nebraska, USA.</title>
        <authorList>
            <person name="Schachtman D."/>
        </authorList>
    </citation>
    <scope>NUCLEOTIDE SEQUENCE [LARGE SCALE GENOMIC DNA]</scope>
    <source>
        <strain evidence="2 3">CC482</strain>
    </source>
</reference>
<sequence length="284" mass="31362">MEWHQELRERMSGVLLLDRMNDIRELDPLHAFALDDWLCRRTGQGGPAICHIWRHPAAFILGMRDSRLPQADVARRWLEAAGWRTAVRHSGGAAVPLDPGVVNVSLIMPKPSVSHMRYHDDFELMYRFVQEALRMTDRQVDRGEIQGAYCPGDYDLSIGGLKFCGIAQRRQTHAFIVQAFVVAEGSGAERAKLVRSFYERAAGVADASEYPLVEPGSTASLEELAGLGPQAGQAFAQQLRRIVNEGQTEAGLAYAAERLAMPTAEELVRAVAALRARYASSSSS</sequence>
<evidence type="ECO:0000259" key="1">
    <source>
        <dbReference type="PROSITE" id="PS51733"/>
    </source>
</evidence>
<keyword evidence="2" id="KW-0012">Acyltransferase</keyword>
<dbReference type="InterPro" id="IPR050664">
    <property type="entry name" value="Octanoyltrans_LipM/LipL"/>
</dbReference>
<accession>A0ABT9U4V8</accession>
<organism evidence="2 3">
    <name type="scientific">Paenibacillus harenae</name>
    <dbReference type="NCBI Taxonomy" id="306543"/>
    <lineage>
        <taxon>Bacteria</taxon>
        <taxon>Bacillati</taxon>
        <taxon>Bacillota</taxon>
        <taxon>Bacilli</taxon>
        <taxon>Bacillales</taxon>
        <taxon>Paenibacillaceae</taxon>
        <taxon>Paenibacillus</taxon>
    </lineage>
</organism>
<evidence type="ECO:0000313" key="3">
    <source>
        <dbReference type="Proteomes" id="UP001229346"/>
    </source>
</evidence>
<feature type="domain" description="BPL/LPL catalytic" evidence="1">
    <location>
        <begin position="44"/>
        <end position="229"/>
    </location>
</feature>
<dbReference type="PROSITE" id="PS51733">
    <property type="entry name" value="BPL_LPL_CATALYTIC"/>
    <property type="match status" value="1"/>
</dbReference>
<proteinExistence type="predicted"/>
<dbReference type="PANTHER" id="PTHR43679">
    <property type="entry name" value="OCTANOYLTRANSFERASE LIPM-RELATED"/>
    <property type="match status" value="1"/>
</dbReference>
<dbReference type="PANTHER" id="PTHR43679:SF2">
    <property type="entry name" value="OCTANOYL-[GCVH]:PROTEIN N-OCTANOYLTRANSFERASE"/>
    <property type="match status" value="1"/>
</dbReference>
<dbReference type="Gene3D" id="3.30.930.10">
    <property type="entry name" value="Bira Bifunctional Protein, Domain 2"/>
    <property type="match status" value="1"/>
</dbReference>
<dbReference type="Pfam" id="PF21948">
    <property type="entry name" value="LplA-B_cat"/>
    <property type="match status" value="1"/>
</dbReference>
<evidence type="ECO:0000313" key="2">
    <source>
        <dbReference type="EMBL" id="MDQ0114282.1"/>
    </source>
</evidence>
<dbReference type="GO" id="GO:0016746">
    <property type="term" value="F:acyltransferase activity"/>
    <property type="evidence" value="ECO:0007669"/>
    <property type="project" value="UniProtKB-KW"/>
</dbReference>
<dbReference type="EMBL" id="JAUSSU010000007">
    <property type="protein sequence ID" value="MDQ0114282.1"/>
    <property type="molecule type" value="Genomic_DNA"/>
</dbReference>